<organism evidence="3">
    <name type="scientific">Gongylonema pulchrum</name>
    <dbReference type="NCBI Taxonomy" id="637853"/>
    <lineage>
        <taxon>Eukaryota</taxon>
        <taxon>Metazoa</taxon>
        <taxon>Ecdysozoa</taxon>
        <taxon>Nematoda</taxon>
        <taxon>Chromadorea</taxon>
        <taxon>Rhabditida</taxon>
        <taxon>Spirurina</taxon>
        <taxon>Spiruromorpha</taxon>
        <taxon>Spiruroidea</taxon>
        <taxon>Gongylonematidae</taxon>
        <taxon>Gongylonema</taxon>
    </lineage>
</organism>
<evidence type="ECO:0000313" key="2">
    <source>
        <dbReference type="Proteomes" id="UP000271098"/>
    </source>
</evidence>
<dbReference type="WBParaSite" id="GPUH_0000860901-mRNA-1">
    <property type="protein sequence ID" value="GPUH_0000860901-mRNA-1"/>
    <property type="gene ID" value="GPUH_0000860901"/>
</dbReference>
<evidence type="ECO:0000313" key="1">
    <source>
        <dbReference type="EMBL" id="VDK63765.1"/>
    </source>
</evidence>
<protein>
    <submittedName>
        <fullName evidence="1 3">Uncharacterized protein</fullName>
    </submittedName>
</protein>
<sequence length="95" mass="10423">MLVPNPETTAAQPELLNPEVVVTVWAPPVLVVSVGPELSAPVASTEFQEQNGTNTCGSSSSSCKRLFLTGNLWTVRWNNELLLRNAGFGWRKQKR</sequence>
<proteinExistence type="predicted"/>
<keyword evidence="2" id="KW-1185">Reference proteome</keyword>
<dbReference type="Proteomes" id="UP000271098">
    <property type="component" value="Unassembled WGS sequence"/>
</dbReference>
<dbReference type="AlphaFoldDB" id="A0A183DIQ8"/>
<reference evidence="1 2" key="2">
    <citation type="submission" date="2018-11" db="EMBL/GenBank/DDBJ databases">
        <authorList>
            <consortium name="Pathogen Informatics"/>
        </authorList>
    </citation>
    <scope>NUCLEOTIDE SEQUENCE [LARGE SCALE GENOMIC DNA]</scope>
</reference>
<gene>
    <name evidence="1" type="ORF">GPUH_LOCUS8598</name>
</gene>
<reference evidence="3" key="1">
    <citation type="submission" date="2016-06" db="UniProtKB">
        <authorList>
            <consortium name="WormBaseParasite"/>
        </authorList>
    </citation>
    <scope>IDENTIFICATION</scope>
</reference>
<evidence type="ECO:0000313" key="3">
    <source>
        <dbReference type="WBParaSite" id="GPUH_0000860901-mRNA-1"/>
    </source>
</evidence>
<name>A0A183DIQ8_9BILA</name>
<accession>A0A183DIQ8</accession>
<dbReference type="EMBL" id="UYRT01025511">
    <property type="protein sequence ID" value="VDK63765.1"/>
    <property type="molecule type" value="Genomic_DNA"/>
</dbReference>